<dbReference type="Proteomes" id="UP000681722">
    <property type="component" value="Unassembled WGS sequence"/>
</dbReference>
<sequence length="162" mass="17919">MATSTQLQCGGRTCPECGKCSDWVPNYGKKYKRRDDGTCRDNTDTLYDALFRAGLAVADARPSARKSIRMPHNLATDRCRRAVDDVNAAFNAAIVDDDLRDLVIEGLSCAEMVAYDIDRACDEDGRTILRACKAVRNAQDNHVCHCKEMAGKEDTNHSDSLN</sequence>
<dbReference type="Proteomes" id="UP000682733">
    <property type="component" value="Unassembled WGS sequence"/>
</dbReference>
<evidence type="ECO:0000313" key="2">
    <source>
        <dbReference type="EMBL" id="CAF1449995.1"/>
    </source>
</evidence>
<evidence type="ECO:0000313" key="5">
    <source>
        <dbReference type="Proteomes" id="UP000663829"/>
    </source>
</evidence>
<keyword evidence="5" id="KW-1185">Reference proteome</keyword>
<evidence type="ECO:0000313" key="3">
    <source>
        <dbReference type="EMBL" id="CAF4244857.1"/>
    </source>
</evidence>
<comment type="caution">
    <text evidence="1">The sequence shown here is derived from an EMBL/GenBank/DDBJ whole genome shotgun (WGS) entry which is preliminary data.</text>
</comment>
<reference evidence="1" key="1">
    <citation type="submission" date="2021-02" db="EMBL/GenBank/DDBJ databases">
        <authorList>
            <person name="Nowell W R."/>
        </authorList>
    </citation>
    <scope>NUCLEOTIDE SEQUENCE</scope>
</reference>
<accession>A0A815MVK1</accession>
<name>A0A815MVK1_9BILA</name>
<dbReference type="EMBL" id="CAJOBC010083781">
    <property type="protein sequence ID" value="CAF4306863.1"/>
    <property type="molecule type" value="Genomic_DNA"/>
</dbReference>
<proteinExistence type="predicted"/>
<organism evidence="1 5">
    <name type="scientific">Didymodactylos carnosus</name>
    <dbReference type="NCBI Taxonomy" id="1234261"/>
    <lineage>
        <taxon>Eukaryota</taxon>
        <taxon>Metazoa</taxon>
        <taxon>Spiralia</taxon>
        <taxon>Gnathifera</taxon>
        <taxon>Rotifera</taxon>
        <taxon>Eurotatoria</taxon>
        <taxon>Bdelloidea</taxon>
        <taxon>Philodinida</taxon>
        <taxon>Philodinidae</taxon>
        <taxon>Didymodactylos</taxon>
    </lineage>
</organism>
<dbReference type="OrthoDB" id="9986400at2759"/>
<dbReference type="Proteomes" id="UP000677228">
    <property type="component" value="Unassembled WGS sequence"/>
</dbReference>
<dbReference type="AlphaFoldDB" id="A0A815MVK1"/>
<dbReference type="Proteomes" id="UP000663829">
    <property type="component" value="Unassembled WGS sequence"/>
</dbReference>
<evidence type="ECO:0000313" key="1">
    <source>
        <dbReference type="EMBL" id="CAF1426589.1"/>
    </source>
</evidence>
<dbReference type="EMBL" id="CAJNOQ010018353">
    <property type="protein sequence ID" value="CAF1426589.1"/>
    <property type="molecule type" value="Genomic_DNA"/>
</dbReference>
<dbReference type="EMBL" id="CAJNOK010029609">
    <property type="protein sequence ID" value="CAF1449995.1"/>
    <property type="molecule type" value="Genomic_DNA"/>
</dbReference>
<dbReference type="EMBL" id="CAJOBA010051445">
    <property type="protein sequence ID" value="CAF4244857.1"/>
    <property type="molecule type" value="Genomic_DNA"/>
</dbReference>
<evidence type="ECO:0000313" key="4">
    <source>
        <dbReference type="EMBL" id="CAF4306863.1"/>
    </source>
</evidence>
<protein>
    <submittedName>
        <fullName evidence="1">Uncharacterized protein</fullName>
    </submittedName>
</protein>
<gene>
    <name evidence="1" type="ORF">GPM918_LOCUS33859</name>
    <name evidence="2" type="ORF">OVA965_LOCUS34790</name>
    <name evidence="4" type="ORF">SRO942_LOCUS34550</name>
    <name evidence="3" type="ORF">TMI583_LOCUS35730</name>
</gene>